<feature type="transmembrane region" description="Helical" evidence="1">
    <location>
        <begin position="12"/>
        <end position="36"/>
    </location>
</feature>
<keyword evidence="1" id="KW-0472">Membrane</keyword>
<proteinExistence type="predicted"/>
<evidence type="ECO:0000313" key="2">
    <source>
        <dbReference type="EMBL" id="RNA17552.1"/>
    </source>
</evidence>
<comment type="caution">
    <text evidence="2">The sequence shown here is derived from an EMBL/GenBank/DDBJ whole genome shotgun (WGS) entry which is preliminary data.</text>
</comment>
<sequence>MIFFVALFDLTIFYINKIALSTVIKVKLNCLLYLIIIKSPLRKMMSFWSEAFSARLTKTSEILPKFDSTSE</sequence>
<keyword evidence="1" id="KW-1133">Transmembrane helix</keyword>
<accession>A0A3M7R1T4</accession>
<gene>
    <name evidence="2" type="ORF">BpHYR1_054650</name>
</gene>
<keyword evidence="3" id="KW-1185">Reference proteome</keyword>
<organism evidence="2 3">
    <name type="scientific">Brachionus plicatilis</name>
    <name type="common">Marine rotifer</name>
    <name type="synonym">Brachionus muelleri</name>
    <dbReference type="NCBI Taxonomy" id="10195"/>
    <lineage>
        <taxon>Eukaryota</taxon>
        <taxon>Metazoa</taxon>
        <taxon>Spiralia</taxon>
        <taxon>Gnathifera</taxon>
        <taxon>Rotifera</taxon>
        <taxon>Eurotatoria</taxon>
        <taxon>Monogononta</taxon>
        <taxon>Pseudotrocha</taxon>
        <taxon>Ploima</taxon>
        <taxon>Brachionidae</taxon>
        <taxon>Brachionus</taxon>
    </lineage>
</organism>
<evidence type="ECO:0000313" key="3">
    <source>
        <dbReference type="Proteomes" id="UP000276133"/>
    </source>
</evidence>
<protein>
    <submittedName>
        <fullName evidence="2">Uncharacterized protein</fullName>
    </submittedName>
</protein>
<name>A0A3M7R1T4_BRAPC</name>
<dbReference type="AlphaFoldDB" id="A0A3M7R1T4"/>
<dbReference type="EMBL" id="REGN01004435">
    <property type="protein sequence ID" value="RNA17552.1"/>
    <property type="molecule type" value="Genomic_DNA"/>
</dbReference>
<keyword evidence="1" id="KW-0812">Transmembrane</keyword>
<evidence type="ECO:0000256" key="1">
    <source>
        <dbReference type="SAM" id="Phobius"/>
    </source>
</evidence>
<dbReference type="Proteomes" id="UP000276133">
    <property type="component" value="Unassembled WGS sequence"/>
</dbReference>
<reference evidence="2 3" key="1">
    <citation type="journal article" date="2018" name="Sci. Rep.">
        <title>Genomic signatures of local adaptation to the degree of environmental predictability in rotifers.</title>
        <authorList>
            <person name="Franch-Gras L."/>
            <person name="Hahn C."/>
            <person name="Garcia-Roger E.M."/>
            <person name="Carmona M.J."/>
            <person name="Serra M."/>
            <person name="Gomez A."/>
        </authorList>
    </citation>
    <scope>NUCLEOTIDE SEQUENCE [LARGE SCALE GENOMIC DNA]</scope>
    <source>
        <strain evidence="2">HYR1</strain>
    </source>
</reference>